<sequence>MTGTWERIYTYSDHTLKAGTVLSIARYYIRQGAGEFDSITFVVHAIDGVKLKKKLRFFVSTDAAAQADFEYQN</sequence>
<proteinExistence type="predicted"/>
<comment type="caution">
    <text evidence="1">The sequence shown here is derived from an EMBL/GenBank/DDBJ whole genome shotgun (WGS) entry which is preliminary data.</text>
</comment>
<dbReference type="Proteomes" id="UP000037943">
    <property type="component" value="Unassembled WGS sequence"/>
</dbReference>
<keyword evidence="2" id="KW-1185">Reference proteome</keyword>
<name>A0ABR5KRR5_PSEAV</name>
<dbReference type="EMBL" id="LGLK01000057">
    <property type="protein sequence ID" value="KPC17396.1"/>
    <property type="molecule type" value="Genomic_DNA"/>
</dbReference>
<organism evidence="1 2">
    <name type="scientific">Pseudomonas amygdali pv. lachrymans</name>
    <name type="common">Pseudomonas syringae pv. lachrymans</name>
    <dbReference type="NCBI Taxonomy" id="53707"/>
    <lineage>
        <taxon>Bacteria</taxon>
        <taxon>Pseudomonadati</taxon>
        <taxon>Pseudomonadota</taxon>
        <taxon>Gammaproteobacteria</taxon>
        <taxon>Pseudomonadales</taxon>
        <taxon>Pseudomonadaceae</taxon>
        <taxon>Pseudomonas</taxon>
        <taxon>Pseudomonas amygdali</taxon>
    </lineage>
</organism>
<accession>A0ABR5KRR5</accession>
<gene>
    <name evidence="1" type="ORF">AC499_0598</name>
</gene>
<reference evidence="1 2" key="1">
    <citation type="submission" date="2015-10" db="EMBL/GenBank/DDBJ databases">
        <title>Comparative genomics and high-throughput reverse genetic screens identify a new phytobacterial MAMP and an Arabidopsis receptor required for immune elicitation.</title>
        <authorList>
            <person name="Mott G.A."/>
            <person name="Thakur S."/>
            <person name="Wang P.W."/>
            <person name="Desveaux D."/>
            <person name="Guttman D.S."/>
        </authorList>
    </citation>
    <scope>NUCLEOTIDE SEQUENCE [LARGE SCALE GENOMIC DNA]</scope>
    <source>
        <strain evidence="1 2">107</strain>
    </source>
</reference>
<evidence type="ECO:0000313" key="2">
    <source>
        <dbReference type="Proteomes" id="UP000037943"/>
    </source>
</evidence>
<protein>
    <submittedName>
        <fullName evidence="1">Uncharacterized protein</fullName>
    </submittedName>
</protein>
<evidence type="ECO:0000313" key="1">
    <source>
        <dbReference type="EMBL" id="KPC17396.1"/>
    </source>
</evidence>